<dbReference type="InterPro" id="IPR050597">
    <property type="entry name" value="Cytochrome_c_Oxidase_Subunit"/>
</dbReference>
<keyword evidence="10" id="KW-1185">Reference proteome</keyword>
<evidence type="ECO:0000259" key="8">
    <source>
        <dbReference type="PROSITE" id="PS51007"/>
    </source>
</evidence>
<keyword evidence="2 6" id="KW-0349">Heme</keyword>
<feature type="domain" description="Cytochrome c" evidence="8">
    <location>
        <begin position="111"/>
        <end position="201"/>
    </location>
</feature>
<evidence type="ECO:0000256" key="1">
    <source>
        <dbReference type="ARBA" id="ARBA00022448"/>
    </source>
</evidence>
<dbReference type="KEGG" id="sphj:BSL82_11360"/>
<evidence type="ECO:0000313" key="10">
    <source>
        <dbReference type="Proteomes" id="UP000182063"/>
    </source>
</evidence>
<keyword evidence="5 6" id="KW-0408">Iron</keyword>
<dbReference type="PANTHER" id="PTHR33751:SF9">
    <property type="entry name" value="CYTOCHROME C4"/>
    <property type="match status" value="1"/>
</dbReference>
<dbReference type="Pfam" id="PF00034">
    <property type="entry name" value="Cytochrom_C"/>
    <property type="match status" value="2"/>
</dbReference>
<keyword evidence="1" id="KW-0813">Transport</keyword>
<keyword evidence="4" id="KW-0249">Electron transport</keyword>
<evidence type="ECO:0000313" key="9">
    <source>
        <dbReference type="EMBL" id="API59841.1"/>
    </source>
</evidence>
<proteinExistence type="predicted"/>
<organism evidence="9 10">
    <name type="scientific">Tardibacter chloracetimidivorans</name>
    <dbReference type="NCBI Taxonomy" id="1921510"/>
    <lineage>
        <taxon>Bacteria</taxon>
        <taxon>Pseudomonadati</taxon>
        <taxon>Pseudomonadota</taxon>
        <taxon>Alphaproteobacteria</taxon>
        <taxon>Sphingomonadales</taxon>
        <taxon>Sphingomonadaceae</taxon>
        <taxon>Tardibacter</taxon>
    </lineage>
</organism>
<name>A0A1L3ZW26_9SPHN</name>
<dbReference type="InterPro" id="IPR036909">
    <property type="entry name" value="Cyt_c-like_dom_sf"/>
</dbReference>
<accession>A0A1L3ZW26</accession>
<feature type="region of interest" description="Disordered" evidence="7">
    <location>
        <begin position="199"/>
        <end position="258"/>
    </location>
</feature>
<dbReference type="GO" id="GO:0020037">
    <property type="term" value="F:heme binding"/>
    <property type="evidence" value="ECO:0007669"/>
    <property type="project" value="InterPro"/>
</dbReference>
<protein>
    <recommendedName>
        <fullName evidence="8">Cytochrome c domain-containing protein</fullName>
    </recommendedName>
</protein>
<dbReference type="AlphaFoldDB" id="A0A1L3ZW26"/>
<gene>
    <name evidence="9" type="ORF">BSL82_11360</name>
</gene>
<dbReference type="SUPFAM" id="SSF46626">
    <property type="entry name" value="Cytochrome c"/>
    <property type="match status" value="2"/>
</dbReference>
<evidence type="ECO:0000256" key="2">
    <source>
        <dbReference type="ARBA" id="ARBA00022617"/>
    </source>
</evidence>
<dbReference type="PROSITE" id="PS51007">
    <property type="entry name" value="CYTC"/>
    <property type="match status" value="2"/>
</dbReference>
<feature type="compositionally biased region" description="Basic and acidic residues" evidence="7">
    <location>
        <begin position="207"/>
        <end position="222"/>
    </location>
</feature>
<keyword evidence="3 6" id="KW-0479">Metal-binding</keyword>
<sequence>MALLAGCGAADPTSMERFKRTGDLIAVSGGDAGAPNACFTCHGLEGEGNGAGAPRLAGLDMGYMTRQLEGYAAGLRLHPEMEAISRRLSAADRMAVSAYYSEMPFDPLATETARAAPPIYVKGDPSRGLLPCADCHGVEGEGVGPANPALAGQPAAYLAAQLSAWRRGERRNDPGNVMTVISLRLSAREIDRVAAYAASLRGGPQRPESREASLAERRDDPRNGASAPPPHEAGPPAAADRLGYGEHLPPHPSEPSGS</sequence>
<reference evidence="10" key="1">
    <citation type="submission" date="2016-11" db="EMBL/GenBank/DDBJ databases">
        <title>Complete Genome Sequence of alachlor-degrading Sphingomonas sp. strain JJ-A5.</title>
        <authorList>
            <person name="Lee H."/>
            <person name="Ka J.-O."/>
        </authorList>
    </citation>
    <scope>NUCLEOTIDE SEQUENCE [LARGE SCALE GENOMIC DNA]</scope>
    <source>
        <strain evidence="10">JJ-A5</strain>
    </source>
</reference>
<dbReference type="GO" id="GO:0046872">
    <property type="term" value="F:metal ion binding"/>
    <property type="evidence" value="ECO:0007669"/>
    <property type="project" value="UniProtKB-KW"/>
</dbReference>
<dbReference type="Gene3D" id="1.10.760.10">
    <property type="entry name" value="Cytochrome c-like domain"/>
    <property type="match status" value="2"/>
</dbReference>
<evidence type="ECO:0000256" key="5">
    <source>
        <dbReference type="ARBA" id="ARBA00023004"/>
    </source>
</evidence>
<dbReference type="InterPro" id="IPR009056">
    <property type="entry name" value="Cyt_c-like_dom"/>
</dbReference>
<dbReference type="OrthoDB" id="9773456at2"/>
<feature type="domain" description="Cytochrome c" evidence="8">
    <location>
        <begin position="25"/>
        <end position="104"/>
    </location>
</feature>
<dbReference type="Proteomes" id="UP000182063">
    <property type="component" value="Chromosome"/>
</dbReference>
<dbReference type="GO" id="GO:0009055">
    <property type="term" value="F:electron transfer activity"/>
    <property type="evidence" value="ECO:0007669"/>
    <property type="project" value="InterPro"/>
</dbReference>
<evidence type="ECO:0000256" key="7">
    <source>
        <dbReference type="SAM" id="MobiDB-lite"/>
    </source>
</evidence>
<evidence type="ECO:0000256" key="4">
    <source>
        <dbReference type="ARBA" id="ARBA00022982"/>
    </source>
</evidence>
<dbReference type="PANTHER" id="PTHR33751">
    <property type="entry name" value="CBB3-TYPE CYTOCHROME C OXIDASE SUBUNIT FIXP"/>
    <property type="match status" value="1"/>
</dbReference>
<dbReference type="EMBL" id="CP018221">
    <property type="protein sequence ID" value="API59841.1"/>
    <property type="molecule type" value="Genomic_DNA"/>
</dbReference>
<evidence type="ECO:0000256" key="6">
    <source>
        <dbReference type="PROSITE-ProRule" id="PRU00433"/>
    </source>
</evidence>
<dbReference type="STRING" id="1921510.BSL82_11360"/>
<evidence type="ECO:0000256" key="3">
    <source>
        <dbReference type="ARBA" id="ARBA00022723"/>
    </source>
</evidence>